<keyword evidence="1" id="KW-0732">Signal</keyword>
<evidence type="ECO:0000313" key="3">
    <source>
        <dbReference type="Proteomes" id="UP000243232"/>
    </source>
</evidence>
<reference evidence="3" key="1">
    <citation type="submission" date="2016-10" db="EMBL/GenBank/DDBJ databases">
        <authorList>
            <person name="Varghese N."/>
            <person name="Submissions S."/>
        </authorList>
    </citation>
    <scope>NUCLEOTIDE SEQUENCE [LARGE SCALE GENOMIC DNA]</scope>
    <source>
        <strain evidence="3">DSM 17875</strain>
    </source>
</reference>
<feature type="signal peptide" evidence="1">
    <location>
        <begin position="1"/>
        <end position="19"/>
    </location>
</feature>
<protein>
    <recommendedName>
        <fullName evidence="4">Copper(I)-binding protein</fullName>
    </recommendedName>
</protein>
<dbReference type="Gene3D" id="2.60.40.1890">
    <property type="entry name" value="PCu(A)C copper chaperone"/>
    <property type="match status" value="1"/>
</dbReference>
<evidence type="ECO:0000256" key="1">
    <source>
        <dbReference type="SAM" id="SignalP"/>
    </source>
</evidence>
<organism evidence="2 3">
    <name type="scientific">Pseudomonas pohangensis</name>
    <dbReference type="NCBI Taxonomy" id="364197"/>
    <lineage>
        <taxon>Bacteria</taxon>
        <taxon>Pseudomonadati</taxon>
        <taxon>Pseudomonadota</taxon>
        <taxon>Gammaproteobacteria</taxon>
        <taxon>Pseudomonadales</taxon>
        <taxon>Pseudomonadaceae</taxon>
        <taxon>Pseudomonas</taxon>
    </lineage>
</organism>
<sequence length="154" mass="16337">MLRILMATLLATFCTLATAHEFTVGSLRIDHPWSRALPPNAPAGAAYMVIHNEGTDADALVSASTPIADKAELHTHVMSGEVMKMQQVESVAIPAGGEARFAPGGNHVMLFGLKKPLVAGESFPLTLVFEKAGAVDVEVKIEQDAPAADEHMNH</sequence>
<dbReference type="RefSeq" id="WP_090193940.1">
    <property type="nucleotide sequence ID" value="NZ_LT629785.1"/>
</dbReference>
<dbReference type="PANTHER" id="PTHR36302:SF1">
    <property type="entry name" value="COPPER CHAPERONE PCU(A)C"/>
    <property type="match status" value="1"/>
</dbReference>
<accession>A0A1H2FG76</accession>
<dbReference type="PANTHER" id="PTHR36302">
    <property type="entry name" value="BLR7088 PROTEIN"/>
    <property type="match status" value="1"/>
</dbReference>
<dbReference type="Pfam" id="PF04314">
    <property type="entry name" value="PCuAC"/>
    <property type="match status" value="1"/>
</dbReference>
<dbReference type="STRING" id="364197.SAMN05216296_1558"/>
<dbReference type="OrthoDB" id="9796962at2"/>
<proteinExistence type="predicted"/>
<keyword evidence="3" id="KW-1185">Reference proteome</keyword>
<dbReference type="InterPro" id="IPR036182">
    <property type="entry name" value="PCuAC_sf"/>
</dbReference>
<feature type="chain" id="PRO_5009273891" description="Copper(I)-binding protein" evidence="1">
    <location>
        <begin position="20"/>
        <end position="154"/>
    </location>
</feature>
<gene>
    <name evidence="2" type="ORF">SAMN05216296_1558</name>
</gene>
<dbReference type="Proteomes" id="UP000243232">
    <property type="component" value="Chromosome I"/>
</dbReference>
<evidence type="ECO:0008006" key="4">
    <source>
        <dbReference type="Google" id="ProtNLM"/>
    </source>
</evidence>
<dbReference type="InterPro" id="IPR058248">
    <property type="entry name" value="Lxx211020-like"/>
</dbReference>
<evidence type="ECO:0000313" key="2">
    <source>
        <dbReference type="EMBL" id="SDU06263.1"/>
    </source>
</evidence>
<dbReference type="SUPFAM" id="SSF110087">
    <property type="entry name" value="DR1885-like metal-binding protein"/>
    <property type="match status" value="1"/>
</dbReference>
<dbReference type="InterPro" id="IPR007410">
    <property type="entry name" value="LpqE-like"/>
</dbReference>
<dbReference type="AlphaFoldDB" id="A0A1H2FG76"/>
<name>A0A1H2FG76_9PSED</name>
<dbReference type="EMBL" id="LT629785">
    <property type="protein sequence ID" value="SDU06263.1"/>
    <property type="molecule type" value="Genomic_DNA"/>
</dbReference>